<evidence type="ECO:0000259" key="1">
    <source>
        <dbReference type="Pfam" id="PF24712"/>
    </source>
</evidence>
<feature type="domain" description="YxiG-like" evidence="1">
    <location>
        <begin position="2"/>
        <end position="156"/>
    </location>
</feature>
<evidence type="ECO:0000313" key="2">
    <source>
        <dbReference type="EMBL" id="AYF29687.1"/>
    </source>
</evidence>
<dbReference type="EMBL" id="CP024087">
    <property type="protein sequence ID" value="AYF29687.1"/>
    <property type="molecule type" value="Genomic_DNA"/>
</dbReference>
<dbReference type="Proteomes" id="UP000267804">
    <property type="component" value="Chromosome"/>
</dbReference>
<dbReference type="KEGG" id="mtua:CSH63_19875"/>
<evidence type="ECO:0000313" key="3">
    <source>
        <dbReference type="Proteomes" id="UP000267804"/>
    </source>
</evidence>
<dbReference type="Pfam" id="PF24712">
    <property type="entry name" value="YxiG_2"/>
    <property type="match status" value="1"/>
</dbReference>
<sequence>MDIDEIRAAFDDVFDQAIVFHGFADYLRDYDVFVYATADPRTGITPQHLRYRFKHCVRAVTTSAVPPEVWMRSLDERLVDYEQGVDLDGYVWGVKWQELYPGMKLLRESPDAERWSRLLDLPFHEALIETNGHNISLVFSDLVVDVVDPGYAPFMVTGGEPDVEVPLP</sequence>
<proteinExistence type="predicted"/>
<organism evidence="2 3">
    <name type="scientific">Micromonospora tulbaghiae</name>
    <dbReference type="NCBI Taxonomy" id="479978"/>
    <lineage>
        <taxon>Bacteria</taxon>
        <taxon>Bacillati</taxon>
        <taxon>Actinomycetota</taxon>
        <taxon>Actinomycetes</taxon>
        <taxon>Micromonosporales</taxon>
        <taxon>Micromonosporaceae</taxon>
        <taxon>Micromonospora</taxon>
    </lineage>
</organism>
<dbReference type="AlphaFoldDB" id="A0A386WMS8"/>
<dbReference type="InterPro" id="IPR058188">
    <property type="entry name" value="YxiG-like"/>
</dbReference>
<protein>
    <recommendedName>
        <fullName evidence="1">YxiG-like domain-containing protein</fullName>
    </recommendedName>
</protein>
<reference evidence="2 3" key="1">
    <citation type="submission" date="2017-10" db="EMBL/GenBank/DDBJ databases">
        <title>Integration of genomic and chemical information greatly accelerates assignment of the full stereostructure of myelolactone, a potent inhibitor of myeloma from a marine-derived Micromonospora.</title>
        <authorList>
            <person name="Kim M.C."/>
            <person name="Machado H."/>
            <person name="Jensen P.R."/>
            <person name="Fenical W."/>
        </authorList>
    </citation>
    <scope>NUCLEOTIDE SEQUENCE [LARGE SCALE GENOMIC DNA]</scope>
    <source>
        <strain evidence="2 3">CNY-010</strain>
    </source>
</reference>
<accession>A0A386WMS8</accession>
<name>A0A386WMS8_9ACTN</name>
<gene>
    <name evidence="2" type="ORF">CSH63_19875</name>
</gene>
<dbReference type="RefSeq" id="WP_120571577.1">
    <property type="nucleotide sequence ID" value="NZ_CP024087.1"/>
</dbReference>